<dbReference type="AlphaFoldDB" id="A0A7W6NYT1"/>
<organism evidence="2 3">
    <name type="scientific">Sphingomonas kyeonggiensis</name>
    <dbReference type="NCBI Taxonomy" id="1268553"/>
    <lineage>
        <taxon>Bacteria</taxon>
        <taxon>Pseudomonadati</taxon>
        <taxon>Pseudomonadota</taxon>
        <taxon>Alphaproteobacteria</taxon>
        <taxon>Sphingomonadales</taxon>
        <taxon>Sphingomonadaceae</taxon>
        <taxon>Sphingomonas</taxon>
    </lineage>
</organism>
<keyword evidence="1" id="KW-0812">Transmembrane</keyword>
<sequence length="413" mass="45865">MSRPRLWVISELYYPEETSTGYFITKIAEGLAKDFDVQAVCGQPSYSERGIRAPRHERHADVEIHRLRSTHFDKDRLLLRAVNLVSFTIAVAFFLAFRLRRSDQLLVVTNPPTVPFICGWLARLRGCRSTLLVHDIYPEVLAATNVMRGGAPYRVLQVAFDHSFRLFDQVVVLGRDMLDVVGKKLGKHADRMVLIPNWGDVEEVRPIPAEQNRFLGEHQLAGMAVIQFSGNLGRTHDVELFVETAQALAGVPDLKFLAVGYGGKSSVVSEASNDDAGNLLKLPRQPRDRLAEMLNASTATMISFVDGMYGISVPSRMYNVMAAGRPIIAVAHPRSELALVVAEENAGWVIDRSQARTDLPALVRHLATAEGKAEADVRGAAARRAAETKYTLGAVIERFRCILQRNDAPRRTN</sequence>
<evidence type="ECO:0000313" key="2">
    <source>
        <dbReference type="EMBL" id="MBB4099939.1"/>
    </source>
</evidence>
<reference evidence="2 3" key="1">
    <citation type="submission" date="2020-08" db="EMBL/GenBank/DDBJ databases">
        <title>Genomic Encyclopedia of Type Strains, Phase IV (KMG-IV): sequencing the most valuable type-strain genomes for metagenomic binning, comparative biology and taxonomic classification.</title>
        <authorList>
            <person name="Goeker M."/>
        </authorList>
    </citation>
    <scope>NUCLEOTIDE SEQUENCE [LARGE SCALE GENOMIC DNA]</scope>
    <source>
        <strain evidence="2 3">DSM 101806</strain>
    </source>
</reference>
<keyword evidence="1" id="KW-0472">Membrane</keyword>
<proteinExistence type="predicted"/>
<dbReference type="RefSeq" id="WP_183999285.1">
    <property type="nucleotide sequence ID" value="NZ_JACIEH010000003.1"/>
</dbReference>
<dbReference type="EMBL" id="JACIEH010000003">
    <property type="protein sequence ID" value="MBB4099939.1"/>
    <property type="molecule type" value="Genomic_DNA"/>
</dbReference>
<dbReference type="Proteomes" id="UP000557392">
    <property type="component" value="Unassembled WGS sequence"/>
</dbReference>
<name>A0A7W6NYT1_9SPHN</name>
<dbReference type="SUPFAM" id="SSF53756">
    <property type="entry name" value="UDP-Glycosyltransferase/glycogen phosphorylase"/>
    <property type="match status" value="1"/>
</dbReference>
<keyword evidence="3" id="KW-1185">Reference proteome</keyword>
<evidence type="ECO:0000256" key="1">
    <source>
        <dbReference type="SAM" id="Phobius"/>
    </source>
</evidence>
<evidence type="ECO:0000313" key="3">
    <source>
        <dbReference type="Proteomes" id="UP000557392"/>
    </source>
</evidence>
<gene>
    <name evidence="2" type="ORF">GGR46_003511</name>
</gene>
<comment type="caution">
    <text evidence="2">The sequence shown here is derived from an EMBL/GenBank/DDBJ whole genome shotgun (WGS) entry which is preliminary data.</text>
</comment>
<dbReference type="Gene3D" id="3.40.50.2000">
    <property type="entry name" value="Glycogen Phosphorylase B"/>
    <property type="match status" value="2"/>
</dbReference>
<accession>A0A7W6NYT1</accession>
<dbReference type="CDD" id="cd03794">
    <property type="entry name" value="GT4_WbuB-like"/>
    <property type="match status" value="1"/>
</dbReference>
<feature type="transmembrane region" description="Helical" evidence="1">
    <location>
        <begin position="77"/>
        <end position="97"/>
    </location>
</feature>
<keyword evidence="2" id="KW-0808">Transferase</keyword>
<protein>
    <submittedName>
        <fullName evidence="2">Glycosyltransferase involved in cell wall biosynthesis</fullName>
    </submittedName>
</protein>
<keyword evidence="1" id="KW-1133">Transmembrane helix</keyword>
<dbReference type="GO" id="GO:0016740">
    <property type="term" value="F:transferase activity"/>
    <property type="evidence" value="ECO:0007669"/>
    <property type="project" value="UniProtKB-KW"/>
</dbReference>